<evidence type="ECO:0000256" key="2">
    <source>
        <dbReference type="SAM" id="Phobius"/>
    </source>
</evidence>
<protein>
    <submittedName>
        <fullName evidence="3">Uncharacterized protein</fullName>
    </submittedName>
</protein>
<evidence type="ECO:0000256" key="1">
    <source>
        <dbReference type="SAM" id="MobiDB-lite"/>
    </source>
</evidence>
<feature type="transmembrane region" description="Helical" evidence="2">
    <location>
        <begin position="18"/>
        <end position="35"/>
    </location>
</feature>
<dbReference type="RefSeq" id="WP_092530962.1">
    <property type="nucleotide sequence ID" value="NZ_FOWW01000005.1"/>
</dbReference>
<keyword evidence="4" id="KW-1185">Reference proteome</keyword>
<gene>
    <name evidence="3" type="ORF">SAMN05421810_10564</name>
</gene>
<reference evidence="4" key="1">
    <citation type="submission" date="2016-10" db="EMBL/GenBank/DDBJ databases">
        <authorList>
            <person name="Varghese N."/>
            <person name="Submissions S."/>
        </authorList>
    </citation>
    <scope>NUCLEOTIDE SEQUENCE [LARGE SCALE GENOMIC DNA]</scope>
    <source>
        <strain evidence="4">CGMCC 4.5579</strain>
    </source>
</reference>
<keyword evidence="2" id="KW-0472">Membrane</keyword>
<organism evidence="3 4">
    <name type="scientific">Amycolatopsis arida</name>
    <dbReference type="NCBI Taxonomy" id="587909"/>
    <lineage>
        <taxon>Bacteria</taxon>
        <taxon>Bacillati</taxon>
        <taxon>Actinomycetota</taxon>
        <taxon>Actinomycetes</taxon>
        <taxon>Pseudonocardiales</taxon>
        <taxon>Pseudonocardiaceae</taxon>
        <taxon>Amycolatopsis</taxon>
    </lineage>
</organism>
<dbReference type="EMBL" id="FOWW01000005">
    <property type="protein sequence ID" value="SFQ18029.1"/>
    <property type="molecule type" value="Genomic_DNA"/>
</dbReference>
<sequence>MRLATRVVMMHQGGWDEIAIVAGPVLVIAVLIAVARRQRPPEDEDDSAAGGEGADNPEDPEDGR</sequence>
<keyword evidence="2" id="KW-0812">Transmembrane</keyword>
<feature type="compositionally biased region" description="Acidic residues" evidence="1">
    <location>
        <begin position="55"/>
        <end position="64"/>
    </location>
</feature>
<name>A0A1I5WE88_9PSEU</name>
<feature type="region of interest" description="Disordered" evidence="1">
    <location>
        <begin position="37"/>
        <end position="64"/>
    </location>
</feature>
<evidence type="ECO:0000313" key="3">
    <source>
        <dbReference type="EMBL" id="SFQ18029.1"/>
    </source>
</evidence>
<evidence type="ECO:0000313" key="4">
    <source>
        <dbReference type="Proteomes" id="UP000198727"/>
    </source>
</evidence>
<accession>A0A1I5WE88</accession>
<dbReference type="AlphaFoldDB" id="A0A1I5WE88"/>
<proteinExistence type="predicted"/>
<keyword evidence="2" id="KW-1133">Transmembrane helix</keyword>
<dbReference type="Proteomes" id="UP000198727">
    <property type="component" value="Unassembled WGS sequence"/>
</dbReference>
<dbReference type="STRING" id="587909.SAMN05421810_10564"/>